<organism evidence="1">
    <name type="scientific">Salmonella enterica subsp. arizonae serovar 18:z4,z23:- str. CVM N26626</name>
    <dbReference type="NCBI Taxonomy" id="1395119"/>
    <lineage>
        <taxon>Bacteria</taxon>
        <taxon>Pseudomonadati</taxon>
        <taxon>Pseudomonadota</taxon>
        <taxon>Gammaproteobacteria</taxon>
        <taxon>Enterobacterales</taxon>
        <taxon>Enterobacteriaceae</taxon>
        <taxon>Salmonella</taxon>
    </lineage>
</organism>
<evidence type="ECO:0000313" key="1">
    <source>
        <dbReference type="EMBL" id="OLW05138.1"/>
    </source>
</evidence>
<dbReference type="Proteomes" id="UP000868500">
    <property type="component" value="Unassembled WGS sequence"/>
</dbReference>
<gene>
    <name evidence="1" type="ORF">P298_05775</name>
</gene>
<sequence length="43" mass="4909">MNYSAESLRYIFIYISSSVMVDESHLPAIKKPALQAGLTRYED</sequence>
<accession>A0A3S5YQT6</accession>
<protein>
    <submittedName>
        <fullName evidence="1">Uncharacterized protein</fullName>
    </submittedName>
</protein>
<dbReference type="AlphaFoldDB" id="A0A3S5YQT6"/>
<dbReference type="EMBL" id="AWRC01000002">
    <property type="protein sequence ID" value="OLW05138.1"/>
    <property type="molecule type" value="Genomic_DNA"/>
</dbReference>
<comment type="caution">
    <text evidence="1">The sequence shown here is derived from an EMBL/GenBank/DDBJ whole genome shotgun (WGS) entry which is preliminary data.</text>
</comment>
<proteinExistence type="predicted"/>
<reference evidence="1" key="1">
    <citation type="submission" date="2013-09" db="EMBL/GenBank/DDBJ databases">
        <title>Salmonella enterica subsp. IIIa serovar 18:z4:z23:-.</title>
        <authorList>
            <person name="Chen Y."/>
            <person name="Li C."/>
            <person name="Mcdermott P."/>
            <person name="Zhao S."/>
        </authorList>
    </citation>
    <scope>NUCLEOTIDE SEQUENCE [LARGE SCALE GENOMIC DNA]</scope>
    <source>
        <strain evidence="1">N26626</strain>
    </source>
</reference>
<name>A0A3S5YQT6_SALER</name>